<name>A0A0T7APA0_PREIN</name>
<gene>
    <name evidence="1" type="ORF">PIOMA14_II_0392</name>
</gene>
<reference evidence="1 2" key="1">
    <citation type="journal article" date="2016" name="DNA Res.">
        <title>The complete genome sequencing of Prevotella intermedia strain OMA14 and a subsequent fine-scale, intra-species genomic comparison reveal an unusual amplification of conjugative and mobile transposons and identify a novel Prevotella-lineage-specific repeat.</title>
        <authorList>
            <person name="Naito M."/>
            <person name="Ogura Y."/>
            <person name="Itoh T."/>
            <person name="Shoji M."/>
            <person name="Okamoto M."/>
            <person name="Hayashi T."/>
            <person name="Nakayama K."/>
        </authorList>
    </citation>
    <scope>NUCLEOTIDE SEQUENCE [LARGE SCALE GENOMIC DNA]</scope>
    <source>
        <strain evidence="1 2">OMA14</strain>
    </source>
</reference>
<evidence type="ECO:0000313" key="2">
    <source>
        <dbReference type="Proteomes" id="UP000217431"/>
    </source>
</evidence>
<dbReference type="AlphaFoldDB" id="A0A0T7APA0"/>
<sequence length="81" mass="9049">MKKMKFILLGVLTYMSIGFICCTNKKGTEMKIVHTTEGKDPMSLSLCEKIGISEDMILPTDSQGMDSLMKVYQNFFSSGIL</sequence>
<proteinExistence type="predicted"/>
<dbReference type="EMBL" id="AP014598">
    <property type="protein sequence ID" value="BAU18897.1"/>
    <property type="molecule type" value="Genomic_DNA"/>
</dbReference>
<evidence type="ECO:0000313" key="1">
    <source>
        <dbReference type="EMBL" id="BAU18897.1"/>
    </source>
</evidence>
<organism evidence="1 2">
    <name type="scientific">Prevotella intermedia</name>
    <dbReference type="NCBI Taxonomy" id="28131"/>
    <lineage>
        <taxon>Bacteria</taxon>
        <taxon>Pseudomonadati</taxon>
        <taxon>Bacteroidota</taxon>
        <taxon>Bacteroidia</taxon>
        <taxon>Bacteroidales</taxon>
        <taxon>Prevotellaceae</taxon>
        <taxon>Prevotella</taxon>
    </lineage>
</organism>
<dbReference type="Proteomes" id="UP000217431">
    <property type="component" value="Chromosome II"/>
</dbReference>
<accession>A0A0T7APA0</accession>
<protein>
    <submittedName>
        <fullName evidence="1">Uncharacterized protein</fullName>
    </submittedName>
</protein>